<evidence type="ECO:0000256" key="2">
    <source>
        <dbReference type="SAM" id="MobiDB-lite"/>
    </source>
</evidence>
<keyword evidence="1" id="KW-0862">Zinc</keyword>
<dbReference type="InterPro" id="IPR041679">
    <property type="entry name" value="DNA2/NAM7-like_C"/>
</dbReference>
<feature type="zinc finger region" description="C3H1-type" evidence="1">
    <location>
        <begin position="15"/>
        <end position="43"/>
    </location>
</feature>
<dbReference type="InterPro" id="IPR027417">
    <property type="entry name" value="P-loop_NTPase"/>
</dbReference>
<dbReference type="InterPro" id="IPR000571">
    <property type="entry name" value="Znf_CCCH"/>
</dbReference>
<keyword evidence="5" id="KW-1185">Reference proteome</keyword>
<accession>A0AAV7KIK4</accession>
<dbReference type="PANTHER" id="PTHR10887">
    <property type="entry name" value="DNA2/NAM7 HELICASE FAMILY"/>
    <property type="match status" value="1"/>
</dbReference>
<dbReference type="SUPFAM" id="SSF52540">
    <property type="entry name" value="P-loop containing nucleoside triphosphate hydrolases"/>
    <property type="match status" value="1"/>
</dbReference>
<feature type="compositionally biased region" description="Basic and acidic residues" evidence="2">
    <location>
        <begin position="320"/>
        <end position="333"/>
    </location>
</feature>
<dbReference type="Gene3D" id="3.40.50.300">
    <property type="entry name" value="P-loop containing nucleotide triphosphate hydrolases"/>
    <property type="match status" value="2"/>
</dbReference>
<protein>
    <recommendedName>
        <fullName evidence="3">C3H1-type domain-containing protein</fullName>
    </recommendedName>
</protein>
<evidence type="ECO:0000256" key="1">
    <source>
        <dbReference type="PROSITE-ProRule" id="PRU00723"/>
    </source>
</evidence>
<feature type="region of interest" description="Disordered" evidence="2">
    <location>
        <begin position="225"/>
        <end position="383"/>
    </location>
</feature>
<dbReference type="Proteomes" id="UP001165289">
    <property type="component" value="Unassembled WGS sequence"/>
</dbReference>
<dbReference type="GO" id="GO:0006369">
    <property type="term" value="P:termination of RNA polymerase II transcription"/>
    <property type="evidence" value="ECO:0007669"/>
    <property type="project" value="TreeGrafter"/>
</dbReference>
<feature type="domain" description="C3H1-type" evidence="3">
    <location>
        <begin position="15"/>
        <end position="43"/>
    </location>
</feature>
<dbReference type="Pfam" id="PF13087">
    <property type="entry name" value="AAA_12"/>
    <property type="match status" value="1"/>
</dbReference>
<dbReference type="InterPro" id="IPR013087">
    <property type="entry name" value="Znf_C2H2_type"/>
</dbReference>
<dbReference type="GO" id="GO:0016604">
    <property type="term" value="C:nuclear body"/>
    <property type="evidence" value="ECO:0007669"/>
    <property type="project" value="TreeGrafter"/>
</dbReference>
<dbReference type="CDD" id="cd18808">
    <property type="entry name" value="SF1_C_Upf1"/>
    <property type="match status" value="1"/>
</dbReference>
<keyword evidence="1" id="KW-0863">Zinc-finger</keyword>
<dbReference type="InterPro" id="IPR047187">
    <property type="entry name" value="SF1_C_Upf1"/>
</dbReference>
<dbReference type="GO" id="GO:0001147">
    <property type="term" value="F:transcription termination site sequence-specific DNA binding"/>
    <property type="evidence" value="ECO:0007669"/>
    <property type="project" value="TreeGrafter"/>
</dbReference>
<dbReference type="EMBL" id="JAKMXF010000017">
    <property type="protein sequence ID" value="KAI6661266.1"/>
    <property type="molecule type" value="Genomic_DNA"/>
</dbReference>
<keyword evidence="1" id="KW-0479">Metal-binding</keyword>
<name>A0AAV7KIK4_9METZ</name>
<feature type="compositionally biased region" description="Basic and acidic residues" evidence="2">
    <location>
        <begin position="249"/>
        <end position="269"/>
    </location>
</feature>
<dbReference type="GO" id="GO:0008270">
    <property type="term" value="F:zinc ion binding"/>
    <property type="evidence" value="ECO:0007669"/>
    <property type="project" value="UniProtKB-KW"/>
</dbReference>
<sequence length="1379" mass="159339">MTDMLWYHIRPRPKKSENVMCTAMLKGKTCNKGPKCLKPHNSLEKELWESDRKAAVMEQREIDRQLFQCRVCNSHFLAKYQLDNHMGSDGHLKKTQEYRLLPSVGSSTTFRVPLIKRPNLPLCVPHYKMCKYDYNNCKSNNCQYAHSPEELRTWEEALAIERGVSQSGENWESDSRIKTEAIKKRKKSERVDSLSSLDSINEKATGPDKNTFINMNNRFNLLDLNESSPQLNTNDGTAIADRQLQRSKSNREQTDRDELYPENRSKSESQIEDSENTESQMLNSQSLAKDGDYTPESYSNQFDGSGRDDQRFNDEGPGFHNEDKGYRNEEYDPRYQGYNQSYQNDDYRGDSRPKKRDQNRREQRNSRQPYKQSQNANMKTQLPNTVPGFMLHLRGVIKNTGIKKYLSNYPTHIRLYERNNKSLNMEIEEGSDPIKWIFRLSSNAPDKLHAVMLHDHKKSFKIGKLNRGINNQDSTQLISCPYYSYKTGCHVDREFDKDSYIDITLIYTPKFGTFRTYLILQLQFSTLLAKEIKVHVGEKKFAQIANEFMEEIQQTAQTLPETSPEDTIIWEDNFKIYPFPSEPTLTQPQPQNYPMTSAIENHVKKGTYENIKDVINPKVYCLRFHNLMYLEEYEHRSKLLRYSLVDYEINSRSVLHTITIDDPTIRDPFRVSQPGWKYVTFKLKYHMFEGYRSFRPPSIAYVIPNGTLVAFECIIAHFAFDKAHFKISDQAIAECEKHGGLALVRFGPDRKEYEKMHLSLDELNLDLLFPDHKFIDFSFNKELCSSLGKLNISSDQTKAVYSIADVQLRKVPTLISGPFGCGKTETLVSATKFLISAYADVRILIVTRNNSCANIYIEKLQTQCHSLSLLSSNKDKKPILFRFMPSDKEVYLDATNRSIQSFCKIESYTYQPPTPKEFMECNIIVSTSIASFELQTLRPELKKHMMFTHIFIDESAQIIEPETCIPLVLADPETKLVFAGDIHQTRPLILSKFGRKFNLDETLFERLYKASESISIQESFCKFNLLDNYRCPELVVSFLSNHFYQGKLRAHPPFIKGPDDFPALSFINVTGEESRAASSSSYFNKAEAEEVIRQIKLFMVEGIDSKQITVLSTYGAQIHLLRQYCKKEIGIFITISNLEGVQGCEYDVVIISTVRTISTLDSELSLGERVDLGLLDDVTQFNTILSRVRGWVMVVGSAETLKNIGSCSEVWKKYIQQCIELNSYFEDDNAAENYENDDVAVFEENKLSVNESIQNHSSSGPVPYTQLNPPINQMIELRPNSQDNFQTITLLNTQVNPRLQSQINQQQNVGRYPQPFPNFVLEKYTLVKSLKEKCSQELLLYHPRSEMGIIVRQQLELLANFEYTLQVQNHNNTQSMLYY</sequence>
<dbReference type="Pfam" id="PF13086">
    <property type="entry name" value="AAA_11"/>
    <property type="match status" value="1"/>
</dbReference>
<feature type="compositionally biased region" description="Polar residues" evidence="2">
    <location>
        <begin position="366"/>
        <end position="383"/>
    </location>
</feature>
<evidence type="ECO:0000259" key="3">
    <source>
        <dbReference type="PROSITE" id="PS50103"/>
    </source>
</evidence>
<evidence type="ECO:0000313" key="4">
    <source>
        <dbReference type="EMBL" id="KAI6661266.1"/>
    </source>
</evidence>
<organism evidence="4 5">
    <name type="scientific">Oopsacas minuta</name>
    <dbReference type="NCBI Taxonomy" id="111878"/>
    <lineage>
        <taxon>Eukaryota</taxon>
        <taxon>Metazoa</taxon>
        <taxon>Porifera</taxon>
        <taxon>Hexactinellida</taxon>
        <taxon>Hexasterophora</taxon>
        <taxon>Lyssacinosida</taxon>
        <taxon>Leucopsacidae</taxon>
        <taxon>Oopsacas</taxon>
    </lineage>
</organism>
<dbReference type="PROSITE" id="PS00028">
    <property type="entry name" value="ZINC_FINGER_C2H2_1"/>
    <property type="match status" value="1"/>
</dbReference>
<feature type="zinc finger region" description="C3H1-type" evidence="1">
    <location>
        <begin position="117"/>
        <end position="149"/>
    </location>
</feature>
<proteinExistence type="predicted"/>
<reference evidence="4 5" key="1">
    <citation type="journal article" date="2023" name="BMC Biol.">
        <title>The compact genome of the sponge Oopsacas minuta (Hexactinellida) is lacking key metazoan core genes.</title>
        <authorList>
            <person name="Santini S."/>
            <person name="Schenkelaars Q."/>
            <person name="Jourda C."/>
            <person name="Duchesne M."/>
            <person name="Belahbib H."/>
            <person name="Rocher C."/>
            <person name="Selva M."/>
            <person name="Riesgo A."/>
            <person name="Vervoort M."/>
            <person name="Leys S.P."/>
            <person name="Kodjabachian L."/>
            <person name="Le Bivic A."/>
            <person name="Borchiellini C."/>
            <person name="Claverie J.M."/>
            <person name="Renard E."/>
        </authorList>
    </citation>
    <scope>NUCLEOTIDE SEQUENCE [LARGE SCALE GENOMIC DNA]</scope>
    <source>
        <strain evidence="4">SPO-2</strain>
    </source>
</reference>
<dbReference type="PROSITE" id="PS50103">
    <property type="entry name" value="ZF_C3H1"/>
    <property type="match status" value="2"/>
</dbReference>
<feature type="compositionally biased region" description="Polar residues" evidence="2">
    <location>
        <begin position="277"/>
        <end position="287"/>
    </location>
</feature>
<dbReference type="InterPro" id="IPR045055">
    <property type="entry name" value="DNA2/NAM7-like"/>
</dbReference>
<dbReference type="GO" id="GO:0004386">
    <property type="term" value="F:helicase activity"/>
    <property type="evidence" value="ECO:0007669"/>
    <property type="project" value="InterPro"/>
</dbReference>
<feature type="compositionally biased region" description="Basic and acidic residues" evidence="2">
    <location>
        <begin position="305"/>
        <end position="314"/>
    </location>
</feature>
<feature type="compositionally biased region" description="Polar residues" evidence="2">
    <location>
        <begin position="225"/>
        <end position="236"/>
    </location>
</feature>
<dbReference type="PANTHER" id="PTHR10887:SF495">
    <property type="entry name" value="HELICASE SENATAXIN ISOFORM X1-RELATED"/>
    <property type="match status" value="1"/>
</dbReference>
<dbReference type="InterPro" id="IPR036236">
    <property type="entry name" value="Znf_C2H2_sf"/>
</dbReference>
<dbReference type="InterPro" id="IPR041677">
    <property type="entry name" value="DNA2/NAM7_AAA_11"/>
</dbReference>
<dbReference type="SUPFAM" id="SSF57667">
    <property type="entry name" value="beta-beta-alpha zinc fingers"/>
    <property type="match status" value="1"/>
</dbReference>
<gene>
    <name evidence="4" type="ORF">LOD99_10087</name>
</gene>
<feature type="domain" description="C3H1-type" evidence="3">
    <location>
        <begin position="117"/>
        <end position="149"/>
    </location>
</feature>
<evidence type="ECO:0000313" key="5">
    <source>
        <dbReference type="Proteomes" id="UP001165289"/>
    </source>
</evidence>
<comment type="caution">
    <text evidence="4">The sequence shown here is derived from an EMBL/GenBank/DDBJ whole genome shotgun (WGS) entry which is preliminary data.</text>
</comment>